<dbReference type="InterPro" id="IPR008012">
    <property type="entry name" value="Ump1"/>
</dbReference>
<accession>F0XSP9</accession>
<dbReference type="InParanoid" id="F0XSP9"/>
<keyword evidence="5" id="KW-1185">Reference proteome</keyword>
<organism evidence="5">
    <name type="scientific">Grosmannia clavigera (strain kw1407 / UAMH 11150)</name>
    <name type="common">Blue stain fungus</name>
    <name type="synonym">Graphiocladiella clavigera</name>
    <dbReference type="NCBI Taxonomy" id="655863"/>
    <lineage>
        <taxon>Eukaryota</taxon>
        <taxon>Fungi</taxon>
        <taxon>Dikarya</taxon>
        <taxon>Ascomycota</taxon>
        <taxon>Pezizomycotina</taxon>
        <taxon>Sordariomycetes</taxon>
        <taxon>Sordariomycetidae</taxon>
        <taxon>Ophiostomatales</taxon>
        <taxon>Ophiostomataceae</taxon>
        <taxon>Leptographium</taxon>
    </lineage>
</organism>
<dbReference type="HOGENOM" id="CLU_100687_0_0_1"/>
<reference evidence="4 5" key="1">
    <citation type="journal article" date="2011" name="Proc. Natl. Acad. Sci. U.S.A.">
        <title>Genome and transcriptome analyses of the mountain pine beetle-fungal symbiont Grosmannia clavigera, a lodgepole pine pathogen.</title>
        <authorList>
            <person name="DiGuistini S."/>
            <person name="Wang Y."/>
            <person name="Liao N.Y."/>
            <person name="Taylor G."/>
            <person name="Tanguay P."/>
            <person name="Feau N."/>
            <person name="Henrissat B."/>
            <person name="Chan S.K."/>
            <person name="Hesse-Orce U."/>
            <person name="Alamouti S.M."/>
            <person name="Tsui C.K.M."/>
            <person name="Docking R.T."/>
            <person name="Levasseur A."/>
            <person name="Haridas S."/>
            <person name="Robertson G."/>
            <person name="Birol I."/>
            <person name="Holt R.A."/>
            <person name="Marra M.A."/>
            <person name="Hamelin R.C."/>
            <person name="Hirst M."/>
            <person name="Jones S.J.M."/>
            <person name="Bohlmann J."/>
            <person name="Breuil C."/>
        </authorList>
    </citation>
    <scope>NUCLEOTIDE SEQUENCE [LARGE SCALE GENOMIC DNA]</scope>
    <source>
        <strain evidence="5">kw1407 / UAMH 11150</strain>
    </source>
</reference>
<comment type="similarity">
    <text evidence="2">Belongs to the POMP/UMP1 family.</text>
</comment>
<dbReference type="GeneID" id="25978882"/>
<dbReference type="GO" id="GO:0005737">
    <property type="term" value="C:cytoplasm"/>
    <property type="evidence" value="ECO:0007669"/>
    <property type="project" value="EnsemblFungi"/>
</dbReference>
<feature type="compositionally biased region" description="Polar residues" evidence="3">
    <location>
        <begin position="43"/>
        <end position="55"/>
    </location>
</feature>
<evidence type="ECO:0000313" key="5">
    <source>
        <dbReference type="Proteomes" id="UP000007796"/>
    </source>
</evidence>
<evidence type="ECO:0000256" key="2">
    <source>
        <dbReference type="ARBA" id="ARBA00043974"/>
    </source>
</evidence>
<dbReference type="GO" id="GO:0006511">
    <property type="term" value="P:ubiquitin-dependent protein catabolic process"/>
    <property type="evidence" value="ECO:0007669"/>
    <property type="project" value="EnsemblFungi"/>
</dbReference>
<dbReference type="AlphaFoldDB" id="F0XSP9"/>
<dbReference type="STRING" id="655863.F0XSP9"/>
<dbReference type="PANTHER" id="PTHR12828:SF3">
    <property type="entry name" value="PROTEASOME MATURATION PROTEIN"/>
    <property type="match status" value="1"/>
</dbReference>
<dbReference type="GO" id="GO:0006974">
    <property type="term" value="P:DNA damage response"/>
    <property type="evidence" value="ECO:0007669"/>
    <property type="project" value="EnsemblFungi"/>
</dbReference>
<feature type="region of interest" description="Disordered" evidence="3">
    <location>
        <begin position="20"/>
        <end position="57"/>
    </location>
</feature>
<dbReference type="OrthoDB" id="15001at2759"/>
<dbReference type="Proteomes" id="UP000007796">
    <property type="component" value="Unassembled WGS sequence"/>
</dbReference>
<keyword evidence="1" id="KW-0143">Chaperone</keyword>
<dbReference type="eggNOG" id="KOG3061">
    <property type="taxonomic scope" value="Eukaryota"/>
</dbReference>
<evidence type="ECO:0000256" key="3">
    <source>
        <dbReference type="SAM" id="MobiDB-lite"/>
    </source>
</evidence>
<dbReference type="GO" id="GO:0043248">
    <property type="term" value="P:proteasome assembly"/>
    <property type="evidence" value="ECO:0007669"/>
    <property type="project" value="EnsemblFungi"/>
</dbReference>
<dbReference type="GO" id="GO:0005634">
    <property type="term" value="C:nucleus"/>
    <property type="evidence" value="ECO:0007669"/>
    <property type="project" value="EnsemblFungi"/>
</dbReference>
<dbReference type="PANTHER" id="PTHR12828">
    <property type="entry name" value="PROTEASOME MATURATION PROTEIN UMP1"/>
    <property type="match status" value="1"/>
</dbReference>
<dbReference type="GO" id="GO:0000502">
    <property type="term" value="C:proteasome complex"/>
    <property type="evidence" value="ECO:0007669"/>
    <property type="project" value="UniProtKB-KW"/>
</dbReference>
<name>F0XSP9_GROCL</name>
<sequence>MSLRIVPADVHTASFSHIGAREKGAPSAPGLHDLLRRGVGPTKATTSPDAASTPDSAHPLEARLKQWEATREALRMETLRRAFGVAEPVRRGMELKITREGEWRPQVLRSAGGVGMGQLPRSVHEDILMACEATVEWEDVFAGDETRTVPGMHDEMERKLRM</sequence>
<proteinExistence type="inferred from homology"/>
<dbReference type="FunCoup" id="F0XSP9">
    <property type="interactions" value="365"/>
</dbReference>
<evidence type="ECO:0000313" key="4">
    <source>
        <dbReference type="EMBL" id="EFW99127.1"/>
    </source>
</evidence>
<keyword evidence="4" id="KW-0647">Proteasome</keyword>
<dbReference type="Pfam" id="PF05348">
    <property type="entry name" value="UMP1"/>
    <property type="match status" value="1"/>
</dbReference>
<dbReference type="EMBL" id="GL629997">
    <property type="protein sequence ID" value="EFW99127.1"/>
    <property type="molecule type" value="Genomic_DNA"/>
</dbReference>
<protein>
    <submittedName>
        <fullName evidence="4">20S proteasome maturation protein</fullName>
    </submittedName>
</protein>
<dbReference type="RefSeq" id="XP_014168610.1">
    <property type="nucleotide sequence ID" value="XM_014313135.1"/>
</dbReference>
<gene>
    <name evidence="4" type="ORF">CMQ_5548</name>
</gene>
<evidence type="ECO:0000256" key="1">
    <source>
        <dbReference type="ARBA" id="ARBA00023186"/>
    </source>
</evidence>